<comment type="similarity">
    <text evidence="1">Belongs to the short-chain dehydrogenases/reductases (SDR) family.</text>
</comment>
<dbReference type="PANTHER" id="PTHR43618">
    <property type="entry name" value="7-ALPHA-HYDROXYSTEROID DEHYDROGENASE"/>
    <property type="match status" value="1"/>
</dbReference>
<dbReference type="InterPro" id="IPR036291">
    <property type="entry name" value="NAD(P)-bd_dom_sf"/>
</dbReference>
<dbReference type="AlphaFoldDB" id="A0AA38YEQ3"/>
<dbReference type="SUPFAM" id="SSF51735">
    <property type="entry name" value="NAD(P)-binding Rossmann-fold domains"/>
    <property type="match status" value="1"/>
</dbReference>
<dbReference type="Gene3D" id="3.40.50.720">
    <property type="entry name" value="NAD(P)-binding Rossmann-like Domain"/>
    <property type="match status" value="1"/>
</dbReference>
<evidence type="ECO:0000313" key="4">
    <source>
        <dbReference type="EMBL" id="KAJ9646270.1"/>
    </source>
</evidence>
<protein>
    <recommendedName>
        <fullName evidence="6">NAD(P)-binding protein</fullName>
    </recommendedName>
</protein>
<dbReference type="InterPro" id="IPR002347">
    <property type="entry name" value="SDR_fam"/>
</dbReference>
<evidence type="ECO:0008006" key="6">
    <source>
        <dbReference type="Google" id="ProtNLM"/>
    </source>
</evidence>
<dbReference type="EMBL" id="JAPDRN010000003">
    <property type="protein sequence ID" value="KAJ9646270.1"/>
    <property type="molecule type" value="Genomic_DNA"/>
</dbReference>
<proteinExistence type="inferred from homology"/>
<reference evidence="4" key="1">
    <citation type="submission" date="2022-10" db="EMBL/GenBank/DDBJ databases">
        <title>Culturing micro-colonial fungi from biological soil crusts in the Mojave desert and describing Neophaeococcomyces mojavensis, and introducing the new genera and species Taxawa tesnikishii.</title>
        <authorList>
            <person name="Kurbessoian T."/>
            <person name="Stajich J.E."/>
        </authorList>
    </citation>
    <scope>NUCLEOTIDE SEQUENCE</scope>
    <source>
        <strain evidence="4">TK_35</strain>
    </source>
</reference>
<dbReference type="PRINTS" id="PR00081">
    <property type="entry name" value="GDHRDH"/>
</dbReference>
<evidence type="ECO:0000256" key="2">
    <source>
        <dbReference type="ARBA" id="ARBA00022857"/>
    </source>
</evidence>
<gene>
    <name evidence="4" type="ORF">H2204_000933</name>
</gene>
<dbReference type="InterPro" id="IPR052178">
    <property type="entry name" value="Sec_Metab_Biosynth_SDR"/>
</dbReference>
<comment type="caution">
    <text evidence="4">The sequence shown here is derived from an EMBL/GenBank/DDBJ whole genome shotgun (WGS) entry which is preliminary data.</text>
</comment>
<evidence type="ECO:0000256" key="3">
    <source>
        <dbReference type="ARBA" id="ARBA00023002"/>
    </source>
</evidence>
<evidence type="ECO:0000313" key="5">
    <source>
        <dbReference type="Proteomes" id="UP001172681"/>
    </source>
</evidence>
<dbReference type="CDD" id="cd05233">
    <property type="entry name" value="SDR_c"/>
    <property type="match status" value="1"/>
</dbReference>
<dbReference type="Pfam" id="PF00106">
    <property type="entry name" value="adh_short"/>
    <property type="match status" value="1"/>
</dbReference>
<dbReference type="Proteomes" id="UP001172681">
    <property type="component" value="Unassembled WGS sequence"/>
</dbReference>
<name>A0AA38YEQ3_9EURO</name>
<keyword evidence="5" id="KW-1185">Reference proteome</keyword>
<accession>A0AA38YEQ3</accession>
<evidence type="ECO:0000256" key="1">
    <source>
        <dbReference type="ARBA" id="ARBA00006484"/>
    </source>
</evidence>
<keyword evidence="3" id="KW-0560">Oxidoreductase</keyword>
<organism evidence="4 5">
    <name type="scientific">Knufia peltigerae</name>
    <dbReference type="NCBI Taxonomy" id="1002370"/>
    <lineage>
        <taxon>Eukaryota</taxon>
        <taxon>Fungi</taxon>
        <taxon>Dikarya</taxon>
        <taxon>Ascomycota</taxon>
        <taxon>Pezizomycotina</taxon>
        <taxon>Eurotiomycetes</taxon>
        <taxon>Chaetothyriomycetidae</taxon>
        <taxon>Chaetothyriales</taxon>
        <taxon>Trichomeriaceae</taxon>
        <taxon>Knufia</taxon>
    </lineage>
</organism>
<sequence length="223" mass="23781">MANNLSVTNLFDVAGRWIVITGAAGGIGYMIARGCAANNANVVLIDIDEPTLLKAKAELEKAFPSSKVTIIPGDLSSEEGVKTVADSIKTQIDSVDALFNCAAIRYMNEITYQPGGGLSKLEAATLSAPYKGWEHTFRLNVLAPYYLTAHLISHLGAAAAKGDGRGCVVLFSSPASVHNHQFVPCYQTSKAAVDHLVRIMAMEFAEPYSKISPGANSDVENMF</sequence>
<dbReference type="GO" id="GO:0016491">
    <property type="term" value="F:oxidoreductase activity"/>
    <property type="evidence" value="ECO:0007669"/>
    <property type="project" value="UniProtKB-KW"/>
</dbReference>
<dbReference type="PANTHER" id="PTHR43618:SF8">
    <property type="entry name" value="7ALPHA-HYDROXYSTEROID DEHYDROGENASE"/>
    <property type="match status" value="1"/>
</dbReference>
<keyword evidence="2" id="KW-0521">NADP</keyword>